<dbReference type="EMBL" id="KN839970">
    <property type="protein sequence ID" value="KIJ58205.1"/>
    <property type="molecule type" value="Genomic_DNA"/>
</dbReference>
<reference evidence="1 2" key="1">
    <citation type="submission" date="2014-04" db="EMBL/GenBank/DDBJ databases">
        <title>Evolutionary Origins and Diversification of the Mycorrhizal Mutualists.</title>
        <authorList>
            <consortium name="DOE Joint Genome Institute"/>
            <consortium name="Mycorrhizal Genomics Consortium"/>
            <person name="Kohler A."/>
            <person name="Kuo A."/>
            <person name="Nagy L.G."/>
            <person name="Floudas D."/>
            <person name="Copeland A."/>
            <person name="Barry K.W."/>
            <person name="Cichocki N."/>
            <person name="Veneault-Fourrey C."/>
            <person name="LaButti K."/>
            <person name="Lindquist E.A."/>
            <person name="Lipzen A."/>
            <person name="Lundell T."/>
            <person name="Morin E."/>
            <person name="Murat C."/>
            <person name="Riley R."/>
            <person name="Ohm R."/>
            <person name="Sun H."/>
            <person name="Tunlid A."/>
            <person name="Henrissat B."/>
            <person name="Grigoriev I.V."/>
            <person name="Hibbett D.S."/>
            <person name="Martin F."/>
        </authorList>
    </citation>
    <scope>NUCLEOTIDE SEQUENCE [LARGE SCALE GENOMIC DNA]</scope>
    <source>
        <strain evidence="1 2">MD-312</strain>
    </source>
</reference>
<dbReference type="OrthoDB" id="1750432at2759"/>
<sequence>METNIPEGWVPTEGIPTLELGMISSKKRQAADMHTLERNAAQPKHSGRLLSRPSAVLVYLNHKPCTGRALLDSGSLSDFVSTTLVDQLKLTYAVLDKPLPLQLAVSGSGSAVKAAARTQFRYQDISCGRTSDTVNIESYDVILGMPFLFQHKILLGFNPSEVKVRSVNLLPIRGAQTLVLQARATEAHFDELELCCAELRKCSEDVCKEAIETPPPLREINHVIPVIDLNQVYT</sequence>
<protein>
    <submittedName>
        <fullName evidence="1">Uncharacterized protein</fullName>
    </submittedName>
</protein>
<proteinExistence type="predicted"/>
<dbReference type="HOGENOM" id="CLU_047281_0_0_1"/>
<organism evidence="1 2">
    <name type="scientific">Hydnomerulius pinastri MD-312</name>
    <dbReference type="NCBI Taxonomy" id="994086"/>
    <lineage>
        <taxon>Eukaryota</taxon>
        <taxon>Fungi</taxon>
        <taxon>Dikarya</taxon>
        <taxon>Basidiomycota</taxon>
        <taxon>Agaricomycotina</taxon>
        <taxon>Agaricomycetes</taxon>
        <taxon>Agaricomycetidae</taxon>
        <taxon>Boletales</taxon>
        <taxon>Boletales incertae sedis</taxon>
        <taxon>Leucogyrophana</taxon>
    </lineage>
</organism>
<evidence type="ECO:0000313" key="1">
    <source>
        <dbReference type="EMBL" id="KIJ58205.1"/>
    </source>
</evidence>
<evidence type="ECO:0000313" key="2">
    <source>
        <dbReference type="Proteomes" id="UP000053820"/>
    </source>
</evidence>
<dbReference type="Gene3D" id="2.40.70.10">
    <property type="entry name" value="Acid Proteases"/>
    <property type="match status" value="1"/>
</dbReference>
<accession>A0A0C9VKY5</accession>
<keyword evidence="2" id="KW-1185">Reference proteome</keyword>
<gene>
    <name evidence="1" type="ORF">HYDPIDRAFT_34401</name>
</gene>
<name>A0A0C9VKY5_9AGAM</name>
<dbReference type="Proteomes" id="UP000053820">
    <property type="component" value="Unassembled WGS sequence"/>
</dbReference>
<dbReference type="Pfam" id="PF08284">
    <property type="entry name" value="RVP_2"/>
    <property type="match status" value="1"/>
</dbReference>
<dbReference type="InterPro" id="IPR021109">
    <property type="entry name" value="Peptidase_aspartic_dom_sf"/>
</dbReference>
<dbReference type="CDD" id="cd00303">
    <property type="entry name" value="retropepsin_like"/>
    <property type="match status" value="1"/>
</dbReference>
<dbReference type="AlphaFoldDB" id="A0A0C9VKY5"/>